<dbReference type="Pfam" id="PF01203">
    <property type="entry name" value="T2SSN"/>
    <property type="match status" value="1"/>
</dbReference>
<keyword evidence="9" id="KW-0472">Membrane</keyword>
<keyword evidence="4" id="KW-0813">Transport</keyword>
<keyword evidence="6" id="KW-0997">Cell inner membrane</keyword>
<keyword evidence="8" id="KW-0653">Protein transport</keyword>
<protein>
    <recommendedName>
        <fullName evidence="3">Type II secretion system protein N</fullName>
    </recommendedName>
    <alternativeName>
        <fullName evidence="10">General secretion pathway protein N</fullName>
    </alternativeName>
</protein>
<keyword evidence="7" id="KW-0812">Transmembrane</keyword>
<evidence type="ECO:0000256" key="7">
    <source>
        <dbReference type="ARBA" id="ARBA00022692"/>
    </source>
</evidence>
<accession>A0A1H6DFY2</accession>
<evidence type="ECO:0000313" key="11">
    <source>
        <dbReference type="EMBL" id="SEG84012.1"/>
    </source>
</evidence>
<dbReference type="EMBL" id="FNVQ01000006">
    <property type="protein sequence ID" value="SEG84012.1"/>
    <property type="molecule type" value="Genomic_DNA"/>
</dbReference>
<evidence type="ECO:0000256" key="9">
    <source>
        <dbReference type="ARBA" id="ARBA00023136"/>
    </source>
</evidence>
<dbReference type="GO" id="GO:0005886">
    <property type="term" value="C:plasma membrane"/>
    <property type="evidence" value="ECO:0007669"/>
    <property type="project" value="UniProtKB-SubCell"/>
</dbReference>
<evidence type="ECO:0000256" key="3">
    <source>
        <dbReference type="ARBA" id="ARBA00021563"/>
    </source>
</evidence>
<comment type="similarity">
    <text evidence="2">Belongs to the GSP N family.</text>
</comment>
<evidence type="ECO:0000256" key="4">
    <source>
        <dbReference type="ARBA" id="ARBA00022448"/>
    </source>
</evidence>
<dbReference type="GO" id="GO:0015628">
    <property type="term" value="P:protein secretion by the type II secretion system"/>
    <property type="evidence" value="ECO:0007669"/>
    <property type="project" value="InterPro"/>
</dbReference>
<reference evidence="11 12" key="1">
    <citation type="submission" date="2016-10" db="EMBL/GenBank/DDBJ databases">
        <authorList>
            <person name="de Groot N.N."/>
        </authorList>
    </citation>
    <scope>NUCLEOTIDE SEQUENCE [LARGE SCALE GENOMIC DNA]</scope>
    <source>
        <strain evidence="11 12">DSM 22012</strain>
    </source>
</reference>
<evidence type="ECO:0000256" key="5">
    <source>
        <dbReference type="ARBA" id="ARBA00022475"/>
    </source>
</evidence>
<dbReference type="RefSeq" id="WP_104005319.1">
    <property type="nucleotide sequence ID" value="NZ_FNVQ01000006.1"/>
</dbReference>
<keyword evidence="5" id="KW-1003">Cell membrane</keyword>
<dbReference type="OrthoDB" id="6086865at2"/>
<evidence type="ECO:0000256" key="2">
    <source>
        <dbReference type="ARBA" id="ARBA00007208"/>
    </source>
</evidence>
<proteinExistence type="inferred from homology"/>
<evidence type="ECO:0000256" key="10">
    <source>
        <dbReference type="ARBA" id="ARBA00030772"/>
    </source>
</evidence>
<gene>
    <name evidence="11" type="ORF">SAMN05444390_10668</name>
</gene>
<dbReference type="InterPro" id="IPR022792">
    <property type="entry name" value="T2SS_protein-GspN"/>
</dbReference>
<dbReference type="Proteomes" id="UP000236745">
    <property type="component" value="Unassembled WGS sequence"/>
</dbReference>
<sequence>MKIKSLLWRSACGLAALSLFLVTLLLGAPLSFWLDRVTLPKDLQLGEAHGSLLNGGLASLSGPGWQLGALNWQLKPGWPLQAEVDLQVSQQRWAAIWQGWPWQWQSRIQPQPSEFGFVRVAAQQGSGFVWQGEWQGEITLAGSGIDCQRASGQVSSDSLQLRQPVKTDFGQVRLTLNCGEATRLQLNTLGAGQTLQFYADMESRRSRLRGNIEPGSSLDEPARLLGLVSDGTGVVKRGWRW</sequence>
<keyword evidence="12" id="KW-1185">Reference proteome</keyword>
<comment type="subcellular location">
    <subcellularLocation>
        <location evidence="1">Cell inner membrane</location>
    </subcellularLocation>
</comment>
<organism evidence="11 12">
    <name type="scientific">Marinobacterium lutimaris</name>
    <dbReference type="NCBI Taxonomy" id="568106"/>
    <lineage>
        <taxon>Bacteria</taxon>
        <taxon>Pseudomonadati</taxon>
        <taxon>Pseudomonadota</taxon>
        <taxon>Gammaproteobacteria</taxon>
        <taxon>Oceanospirillales</taxon>
        <taxon>Oceanospirillaceae</taxon>
        <taxon>Marinobacterium</taxon>
    </lineage>
</organism>
<name>A0A1H6DFY2_9GAMM</name>
<evidence type="ECO:0000256" key="6">
    <source>
        <dbReference type="ARBA" id="ARBA00022519"/>
    </source>
</evidence>
<evidence type="ECO:0000256" key="1">
    <source>
        <dbReference type="ARBA" id="ARBA00004533"/>
    </source>
</evidence>
<dbReference type="AlphaFoldDB" id="A0A1H6DFY2"/>
<evidence type="ECO:0000313" key="12">
    <source>
        <dbReference type="Proteomes" id="UP000236745"/>
    </source>
</evidence>
<evidence type="ECO:0000256" key="8">
    <source>
        <dbReference type="ARBA" id="ARBA00022927"/>
    </source>
</evidence>
<dbReference type="GO" id="GO:0015627">
    <property type="term" value="C:type II protein secretion system complex"/>
    <property type="evidence" value="ECO:0007669"/>
    <property type="project" value="InterPro"/>
</dbReference>